<keyword evidence="3" id="KW-1185">Reference proteome</keyword>
<evidence type="ECO:0000259" key="1">
    <source>
        <dbReference type="PROSITE" id="PS50995"/>
    </source>
</evidence>
<sequence>MRDNQLIMHLFQRFCWLDDGLQARLHDRGWPDVSRAQSMVMVNVLSGFVRPAEIARRMGVSRQAIHTTIAQLVEIGILTLEPDPHDKRQRRVAVTAYGARMRSDAQQAMDAVSAAVKNAIGAASYDALLSALEADWGPVPTGRPPG</sequence>
<protein>
    <submittedName>
        <fullName evidence="2">DNA-binding MarR family transcriptional regulator</fullName>
    </submittedName>
</protein>
<dbReference type="AlphaFoldDB" id="A0A7W7B2E4"/>
<dbReference type="Gene3D" id="1.10.10.10">
    <property type="entry name" value="Winged helix-like DNA-binding domain superfamily/Winged helix DNA-binding domain"/>
    <property type="match status" value="1"/>
</dbReference>
<evidence type="ECO:0000313" key="3">
    <source>
        <dbReference type="Proteomes" id="UP000566324"/>
    </source>
</evidence>
<dbReference type="InterPro" id="IPR036390">
    <property type="entry name" value="WH_DNA-bd_sf"/>
</dbReference>
<dbReference type="InterPro" id="IPR000835">
    <property type="entry name" value="HTH_MarR-typ"/>
</dbReference>
<gene>
    <name evidence="2" type="ORF">GGQ98_002368</name>
</gene>
<dbReference type="Proteomes" id="UP000566324">
    <property type="component" value="Unassembled WGS sequence"/>
</dbReference>
<organism evidence="2 3">
    <name type="scientific">Sphingosinicella soli</name>
    <dbReference type="NCBI Taxonomy" id="333708"/>
    <lineage>
        <taxon>Bacteria</taxon>
        <taxon>Pseudomonadati</taxon>
        <taxon>Pseudomonadota</taxon>
        <taxon>Alphaproteobacteria</taxon>
        <taxon>Sphingomonadales</taxon>
        <taxon>Sphingosinicellaceae</taxon>
        <taxon>Sphingosinicella</taxon>
    </lineage>
</organism>
<reference evidence="2 3" key="1">
    <citation type="submission" date="2020-08" db="EMBL/GenBank/DDBJ databases">
        <title>Genomic Encyclopedia of Type Strains, Phase IV (KMG-IV): sequencing the most valuable type-strain genomes for metagenomic binning, comparative biology and taxonomic classification.</title>
        <authorList>
            <person name="Goeker M."/>
        </authorList>
    </citation>
    <scope>NUCLEOTIDE SEQUENCE [LARGE SCALE GENOMIC DNA]</scope>
    <source>
        <strain evidence="2 3">DSM 17328</strain>
    </source>
</reference>
<accession>A0A7W7B2E4</accession>
<dbReference type="GO" id="GO:0003677">
    <property type="term" value="F:DNA binding"/>
    <property type="evidence" value="ECO:0007669"/>
    <property type="project" value="UniProtKB-KW"/>
</dbReference>
<proteinExistence type="predicted"/>
<dbReference type="PROSITE" id="PS50995">
    <property type="entry name" value="HTH_MARR_2"/>
    <property type="match status" value="1"/>
</dbReference>
<comment type="caution">
    <text evidence="2">The sequence shown here is derived from an EMBL/GenBank/DDBJ whole genome shotgun (WGS) entry which is preliminary data.</text>
</comment>
<dbReference type="EMBL" id="JACHNZ010000026">
    <property type="protein sequence ID" value="MBB4632741.1"/>
    <property type="molecule type" value="Genomic_DNA"/>
</dbReference>
<dbReference type="RefSeq" id="WP_184069716.1">
    <property type="nucleotide sequence ID" value="NZ_JACHNZ010000026.1"/>
</dbReference>
<dbReference type="GO" id="GO:0003700">
    <property type="term" value="F:DNA-binding transcription factor activity"/>
    <property type="evidence" value="ECO:0007669"/>
    <property type="project" value="InterPro"/>
</dbReference>
<dbReference type="InterPro" id="IPR052526">
    <property type="entry name" value="HTH-type_Bedaq_tolerance"/>
</dbReference>
<dbReference type="InterPro" id="IPR036388">
    <property type="entry name" value="WH-like_DNA-bd_sf"/>
</dbReference>
<evidence type="ECO:0000313" key="2">
    <source>
        <dbReference type="EMBL" id="MBB4632741.1"/>
    </source>
</evidence>
<keyword evidence="2" id="KW-0238">DNA-binding</keyword>
<dbReference type="SUPFAM" id="SSF46785">
    <property type="entry name" value="Winged helix' DNA-binding domain"/>
    <property type="match status" value="1"/>
</dbReference>
<dbReference type="PANTHER" id="PTHR39515:SF2">
    <property type="entry name" value="HTH-TYPE TRANSCRIPTIONAL REGULATOR RV0880"/>
    <property type="match status" value="1"/>
</dbReference>
<dbReference type="PANTHER" id="PTHR39515">
    <property type="entry name" value="CONSERVED PROTEIN"/>
    <property type="match status" value="1"/>
</dbReference>
<dbReference type="Pfam" id="PF12802">
    <property type="entry name" value="MarR_2"/>
    <property type="match status" value="1"/>
</dbReference>
<feature type="domain" description="HTH marR-type" evidence="1">
    <location>
        <begin position="3"/>
        <end position="137"/>
    </location>
</feature>
<name>A0A7W7B2E4_9SPHN</name>